<dbReference type="InterPro" id="IPR000253">
    <property type="entry name" value="FHA_dom"/>
</dbReference>
<dbReference type="InterPro" id="IPR002078">
    <property type="entry name" value="Sigma_54_int"/>
</dbReference>
<evidence type="ECO:0000256" key="3">
    <source>
        <dbReference type="ARBA" id="ARBA00023015"/>
    </source>
</evidence>
<evidence type="ECO:0000256" key="2">
    <source>
        <dbReference type="ARBA" id="ARBA00022840"/>
    </source>
</evidence>
<protein>
    <submittedName>
        <fullName evidence="7">Response regulator of zinc sigma-54-dependent two-component system</fullName>
    </submittedName>
</protein>
<proteinExistence type="predicted"/>
<dbReference type="OrthoDB" id="5485507at2"/>
<dbReference type="SMART" id="SM00240">
    <property type="entry name" value="FHA"/>
    <property type="match status" value="1"/>
</dbReference>
<organism evidence="7 8">
    <name type="scientific">Labilithrix luteola</name>
    <dbReference type="NCBI Taxonomy" id="1391654"/>
    <lineage>
        <taxon>Bacteria</taxon>
        <taxon>Pseudomonadati</taxon>
        <taxon>Myxococcota</taxon>
        <taxon>Polyangia</taxon>
        <taxon>Polyangiales</taxon>
        <taxon>Labilitrichaceae</taxon>
        <taxon>Labilithrix</taxon>
    </lineage>
</organism>
<evidence type="ECO:0000259" key="5">
    <source>
        <dbReference type="PROSITE" id="PS50006"/>
    </source>
</evidence>
<dbReference type="PRINTS" id="PR01590">
    <property type="entry name" value="HTHFIS"/>
</dbReference>
<gene>
    <name evidence="7" type="ORF">AKJ09_05156</name>
</gene>
<dbReference type="Proteomes" id="UP000064967">
    <property type="component" value="Chromosome"/>
</dbReference>
<dbReference type="Pfam" id="PF25601">
    <property type="entry name" value="AAA_lid_14"/>
    <property type="match status" value="1"/>
</dbReference>
<keyword evidence="1" id="KW-0547">Nucleotide-binding</keyword>
<evidence type="ECO:0000313" key="8">
    <source>
        <dbReference type="Proteomes" id="UP000064967"/>
    </source>
</evidence>
<dbReference type="Pfam" id="PF02954">
    <property type="entry name" value="HTH_8"/>
    <property type="match status" value="1"/>
</dbReference>
<evidence type="ECO:0000259" key="6">
    <source>
        <dbReference type="PROSITE" id="PS50045"/>
    </source>
</evidence>
<sequence>MNSDEQKTDSVRPLAPSGRRLVASLDGKLVFIDLPSRGRLVLGRGSYADIVLDHSSISRRHLAIDLSEQSVTIEDLGSANGTSLAGKKLGKGVPGAFPAGAALEVGSVLLTLQDARAMAVASMASEEAVVEDPAMREAHETVRVAAGSSLSVLLLGETGVGKELFARRIHDLSPRRDQSLIRVNCAALVESLLEAELFGYERGAFTGATQAKPGLLEAASGGTLFFDEVGELPLPTQAKLLRVLESGEVTRVGALRPRKVDVRFVSATHRELRARVASGAFREDLFFRLDGVSIRIPPLRDRASEILPLAQRFIAIASAAANRPAPSLSDAAMAALVAHTWSGNVRELKNVIQRSVLFCKTPRLEASDLRFDAMVSAGGGGGAPTVAASTARAGGAEIEGLSPERLARRQRVLEALESTLHNQTRAAELLGISRRTLQSWMIDLRIPRPRTASR</sequence>
<dbReference type="SUPFAM" id="SSF52540">
    <property type="entry name" value="P-loop containing nucleoside triphosphate hydrolases"/>
    <property type="match status" value="1"/>
</dbReference>
<dbReference type="EMBL" id="CP012333">
    <property type="protein sequence ID" value="AKU98492.1"/>
    <property type="molecule type" value="Genomic_DNA"/>
</dbReference>
<dbReference type="STRING" id="1391654.AKJ09_05156"/>
<keyword evidence="3" id="KW-0805">Transcription regulation</keyword>
<dbReference type="Pfam" id="PF00498">
    <property type="entry name" value="FHA"/>
    <property type="match status" value="1"/>
</dbReference>
<dbReference type="InterPro" id="IPR025662">
    <property type="entry name" value="Sigma_54_int_dom_ATP-bd_1"/>
</dbReference>
<evidence type="ECO:0000256" key="4">
    <source>
        <dbReference type="ARBA" id="ARBA00023163"/>
    </source>
</evidence>
<dbReference type="SMART" id="SM00382">
    <property type="entry name" value="AAA"/>
    <property type="match status" value="1"/>
</dbReference>
<dbReference type="InterPro" id="IPR027417">
    <property type="entry name" value="P-loop_NTPase"/>
</dbReference>
<dbReference type="InterPro" id="IPR025943">
    <property type="entry name" value="Sigma_54_int_dom_ATP-bd_2"/>
</dbReference>
<dbReference type="InterPro" id="IPR009057">
    <property type="entry name" value="Homeodomain-like_sf"/>
</dbReference>
<dbReference type="InterPro" id="IPR008984">
    <property type="entry name" value="SMAD_FHA_dom_sf"/>
</dbReference>
<dbReference type="Gene3D" id="2.60.200.20">
    <property type="match status" value="1"/>
</dbReference>
<dbReference type="KEGG" id="llu:AKJ09_05156"/>
<dbReference type="PROSITE" id="PS00675">
    <property type="entry name" value="SIGMA54_INTERACT_1"/>
    <property type="match status" value="1"/>
</dbReference>
<dbReference type="Pfam" id="PF00158">
    <property type="entry name" value="Sigma54_activat"/>
    <property type="match status" value="1"/>
</dbReference>
<keyword evidence="8" id="KW-1185">Reference proteome</keyword>
<dbReference type="RefSeq" id="WP_146649441.1">
    <property type="nucleotide sequence ID" value="NZ_CP012333.1"/>
</dbReference>
<dbReference type="AlphaFoldDB" id="A0A0K1PYA8"/>
<dbReference type="SUPFAM" id="SSF46689">
    <property type="entry name" value="Homeodomain-like"/>
    <property type="match status" value="1"/>
</dbReference>
<dbReference type="PROSITE" id="PS50006">
    <property type="entry name" value="FHA_DOMAIN"/>
    <property type="match status" value="1"/>
</dbReference>
<dbReference type="Gene3D" id="1.10.8.60">
    <property type="match status" value="1"/>
</dbReference>
<keyword evidence="2" id="KW-0067">ATP-binding</keyword>
<dbReference type="Gene3D" id="3.40.50.300">
    <property type="entry name" value="P-loop containing nucleotide triphosphate hydrolases"/>
    <property type="match status" value="1"/>
</dbReference>
<feature type="domain" description="Sigma-54 factor interaction" evidence="6">
    <location>
        <begin position="128"/>
        <end position="357"/>
    </location>
</feature>
<accession>A0A0K1PYA8</accession>
<evidence type="ECO:0000313" key="7">
    <source>
        <dbReference type="EMBL" id="AKU98492.1"/>
    </source>
</evidence>
<keyword evidence="4" id="KW-0804">Transcription</keyword>
<dbReference type="CDD" id="cd00060">
    <property type="entry name" value="FHA"/>
    <property type="match status" value="1"/>
</dbReference>
<dbReference type="GO" id="GO:0006355">
    <property type="term" value="P:regulation of DNA-templated transcription"/>
    <property type="evidence" value="ECO:0007669"/>
    <property type="project" value="InterPro"/>
</dbReference>
<dbReference type="GO" id="GO:0005524">
    <property type="term" value="F:ATP binding"/>
    <property type="evidence" value="ECO:0007669"/>
    <property type="project" value="UniProtKB-KW"/>
</dbReference>
<dbReference type="PROSITE" id="PS50045">
    <property type="entry name" value="SIGMA54_INTERACT_4"/>
    <property type="match status" value="1"/>
</dbReference>
<dbReference type="PANTHER" id="PTHR32071">
    <property type="entry name" value="TRANSCRIPTIONAL REGULATORY PROTEIN"/>
    <property type="match status" value="1"/>
</dbReference>
<dbReference type="InterPro" id="IPR002197">
    <property type="entry name" value="HTH_Fis"/>
</dbReference>
<dbReference type="GO" id="GO:0043565">
    <property type="term" value="F:sequence-specific DNA binding"/>
    <property type="evidence" value="ECO:0007669"/>
    <property type="project" value="InterPro"/>
</dbReference>
<dbReference type="PROSITE" id="PS00676">
    <property type="entry name" value="SIGMA54_INTERACT_2"/>
    <property type="match status" value="1"/>
</dbReference>
<dbReference type="InterPro" id="IPR003593">
    <property type="entry name" value="AAA+_ATPase"/>
</dbReference>
<dbReference type="InterPro" id="IPR058031">
    <property type="entry name" value="AAA_lid_NorR"/>
</dbReference>
<dbReference type="FunFam" id="3.40.50.300:FF:000006">
    <property type="entry name" value="DNA-binding transcriptional regulator NtrC"/>
    <property type="match status" value="1"/>
</dbReference>
<dbReference type="Gene3D" id="1.10.10.60">
    <property type="entry name" value="Homeodomain-like"/>
    <property type="match status" value="1"/>
</dbReference>
<name>A0A0K1PYA8_9BACT</name>
<dbReference type="SUPFAM" id="SSF49879">
    <property type="entry name" value="SMAD/FHA domain"/>
    <property type="match status" value="1"/>
</dbReference>
<feature type="domain" description="FHA" evidence="5">
    <location>
        <begin position="40"/>
        <end position="89"/>
    </location>
</feature>
<reference evidence="7 8" key="1">
    <citation type="submission" date="2015-08" db="EMBL/GenBank/DDBJ databases">
        <authorList>
            <person name="Babu N.S."/>
            <person name="Beckwith C.J."/>
            <person name="Beseler K.G."/>
            <person name="Brison A."/>
            <person name="Carone J.V."/>
            <person name="Caskin T.P."/>
            <person name="Diamond M."/>
            <person name="Durham M.E."/>
            <person name="Foxe J.M."/>
            <person name="Go M."/>
            <person name="Henderson B.A."/>
            <person name="Jones I.B."/>
            <person name="McGettigan J.A."/>
            <person name="Micheletti S.J."/>
            <person name="Nasrallah M.E."/>
            <person name="Ortiz D."/>
            <person name="Piller C.R."/>
            <person name="Privatt S.R."/>
            <person name="Schneider S.L."/>
            <person name="Sharp S."/>
            <person name="Smith T.C."/>
            <person name="Stanton J.D."/>
            <person name="Ullery H.E."/>
            <person name="Wilson R.J."/>
            <person name="Serrano M.G."/>
            <person name="Buck G."/>
            <person name="Lee V."/>
            <person name="Wang Y."/>
            <person name="Carvalho R."/>
            <person name="Voegtly L."/>
            <person name="Shi R."/>
            <person name="Duckworth R."/>
            <person name="Johnson A."/>
            <person name="Loviza R."/>
            <person name="Walstead R."/>
            <person name="Shah Z."/>
            <person name="Kiflezghi M."/>
            <person name="Wade K."/>
            <person name="Ball S.L."/>
            <person name="Bradley K.W."/>
            <person name="Asai D.J."/>
            <person name="Bowman C.A."/>
            <person name="Russell D.A."/>
            <person name="Pope W.H."/>
            <person name="Jacobs-Sera D."/>
            <person name="Hendrix R.W."/>
            <person name="Hatfull G.F."/>
        </authorList>
    </citation>
    <scope>NUCLEOTIDE SEQUENCE [LARGE SCALE GENOMIC DNA]</scope>
    <source>
        <strain evidence="7 8">DSM 27648</strain>
    </source>
</reference>
<dbReference type="CDD" id="cd00009">
    <property type="entry name" value="AAA"/>
    <property type="match status" value="1"/>
</dbReference>
<evidence type="ECO:0000256" key="1">
    <source>
        <dbReference type="ARBA" id="ARBA00022741"/>
    </source>
</evidence>